<gene>
    <name evidence="3" type="primary">AlNc14C119G6622</name>
    <name evidence="3" type="ORF">ALNC14_074800</name>
</gene>
<name>F0WJ90_9STRA</name>
<feature type="compositionally biased region" description="Basic and acidic residues" evidence="1">
    <location>
        <begin position="55"/>
        <end position="70"/>
    </location>
</feature>
<dbReference type="HOGENOM" id="CLU_2255201_0_0_1"/>
<dbReference type="EMBL" id="FR824164">
    <property type="protein sequence ID" value="CCA21337.1"/>
    <property type="molecule type" value="Genomic_DNA"/>
</dbReference>
<reference evidence="3" key="2">
    <citation type="submission" date="2011-02" db="EMBL/GenBank/DDBJ databases">
        <authorList>
            <person name="MacLean D."/>
        </authorList>
    </citation>
    <scope>NUCLEOTIDE SEQUENCE</scope>
</reference>
<feature type="signal peptide" evidence="2">
    <location>
        <begin position="1"/>
        <end position="29"/>
    </location>
</feature>
<dbReference type="AlphaFoldDB" id="F0WJ90"/>
<organism evidence="3">
    <name type="scientific">Albugo laibachii Nc14</name>
    <dbReference type="NCBI Taxonomy" id="890382"/>
    <lineage>
        <taxon>Eukaryota</taxon>
        <taxon>Sar</taxon>
        <taxon>Stramenopiles</taxon>
        <taxon>Oomycota</taxon>
        <taxon>Peronosporomycetes</taxon>
        <taxon>Albuginales</taxon>
        <taxon>Albuginaceae</taxon>
        <taxon>Albugo</taxon>
    </lineage>
</organism>
<protein>
    <submittedName>
        <fullName evidence="3">AlNc14C119G6622 protein</fullName>
    </submittedName>
</protein>
<evidence type="ECO:0000256" key="2">
    <source>
        <dbReference type="SAM" id="SignalP"/>
    </source>
</evidence>
<feature type="chain" id="PRO_5003259787" evidence="2">
    <location>
        <begin position="30"/>
        <end position="106"/>
    </location>
</feature>
<evidence type="ECO:0000256" key="1">
    <source>
        <dbReference type="SAM" id="MobiDB-lite"/>
    </source>
</evidence>
<evidence type="ECO:0000313" key="3">
    <source>
        <dbReference type="EMBL" id="CCA21337.1"/>
    </source>
</evidence>
<sequence>MRMDKLFQSRCKFLFVIILTHLLAQWATPRQLAARVDATRELQGGRKIRQAFKGQNDRNAHSDYKPSRDFSEKLSSLKEGKFEDTGFVTNLSLQAKYQWSKFIQTF</sequence>
<accession>F0WJ90</accession>
<reference evidence="3" key="1">
    <citation type="journal article" date="2011" name="PLoS Biol.">
        <title>Gene gain and loss during evolution of obligate parasitism in the white rust pathogen of Arabidopsis thaliana.</title>
        <authorList>
            <person name="Kemen E."/>
            <person name="Gardiner A."/>
            <person name="Schultz-Larsen T."/>
            <person name="Kemen A.C."/>
            <person name="Balmuth A.L."/>
            <person name="Robert-Seilaniantz A."/>
            <person name="Bailey K."/>
            <person name="Holub E."/>
            <person name="Studholme D.J."/>
            <person name="Maclean D."/>
            <person name="Jones J.D."/>
        </authorList>
    </citation>
    <scope>NUCLEOTIDE SEQUENCE</scope>
</reference>
<proteinExistence type="predicted"/>
<feature type="region of interest" description="Disordered" evidence="1">
    <location>
        <begin position="49"/>
        <end position="70"/>
    </location>
</feature>
<keyword evidence="2" id="KW-0732">Signal</keyword>